<accession>A0AAW2TJY1</accession>
<organism evidence="1">
    <name type="scientific">Sesamum latifolium</name>
    <dbReference type="NCBI Taxonomy" id="2727402"/>
    <lineage>
        <taxon>Eukaryota</taxon>
        <taxon>Viridiplantae</taxon>
        <taxon>Streptophyta</taxon>
        <taxon>Embryophyta</taxon>
        <taxon>Tracheophyta</taxon>
        <taxon>Spermatophyta</taxon>
        <taxon>Magnoliopsida</taxon>
        <taxon>eudicotyledons</taxon>
        <taxon>Gunneridae</taxon>
        <taxon>Pentapetalae</taxon>
        <taxon>asterids</taxon>
        <taxon>lamiids</taxon>
        <taxon>Lamiales</taxon>
        <taxon>Pedaliaceae</taxon>
        <taxon>Sesamum</taxon>
    </lineage>
</organism>
<comment type="caution">
    <text evidence="1">The sequence shown here is derived from an EMBL/GenBank/DDBJ whole genome shotgun (WGS) entry which is preliminary data.</text>
</comment>
<protein>
    <submittedName>
        <fullName evidence="1">Uncharacterized protein</fullName>
    </submittedName>
</protein>
<dbReference type="AlphaFoldDB" id="A0AAW2TJY1"/>
<dbReference type="EMBL" id="JACGWN010000014">
    <property type="protein sequence ID" value="KAL0405110.1"/>
    <property type="molecule type" value="Genomic_DNA"/>
</dbReference>
<evidence type="ECO:0000313" key="1">
    <source>
        <dbReference type="EMBL" id="KAL0405110.1"/>
    </source>
</evidence>
<proteinExistence type="predicted"/>
<reference evidence="1" key="2">
    <citation type="journal article" date="2024" name="Plant">
        <title>Genomic evolution and insights into agronomic trait innovations of Sesamum species.</title>
        <authorList>
            <person name="Miao H."/>
            <person name="Wang L."/>
            <person name="Qu L."/>
            <person name="Liu H."/>
            <person name="Sun Y."/>
            <person name="Le M."/>
            <person name="Wang Q."/>
            <person name="Wei S."/>
            <person name="Zheng Y."/>
            <person name="Lin W."/>
            <person name="Duan Y."/>
            <person name="Cao H."/>
            <person name="Xiong S."/>
            <person name="Wang X."/>
            <person name="Wei L."/>
            <person name="Li C."/>
            <person name="Ma Q."/>
            <person name="Ju M."/>
            <person name="Zhao R."/>
            <person name="Li G."/>
            <person name="Mu C."/>
            <person name="Tian Q."/>
            <person name="Mei H."/>
            <person name="Zhang T."/>
            <person name="Gao T."/>
            <person name="Zhang H."/>
        </authorList>
    </citation>
    <scope>NUCLEOTIDE SEQUENCE</scope>
    <source>
        <strain evidence="1">KEN1</strain>
    </source>
</reference>
<name>A0AAW2TJY1_9LAMI</name>
<gene>
    <name evidence="1" type="ORF">Slati_3824900</name>
</gene>
<reference evidence="1" key="1">
    <citation type="submission" date="2020-06" db="EMBL/GenBank/DDBJ databases">
        <authorList>
            <person name="Li T."/>
            <person name="Hu X."/>
            <person name="Zhang T."/>
            <person name="Song X."/>
            <person name="Zhang H."/>
            <person name="Dai N."/>
            <person name="Sheng W."/>
            <person name="Hou X."/>
            <person name="Wei L."/>
        </authorList>
    </citation>
    <scope>NUCLEOTIDE SEQUENCE</scope>
    <source>
        <strain evidence="1">KEN1</strain>
        <tissue evidence="1">Leaf</tissue>
    </source>
</reference>
<sequence length="169" mass="19638">MSGGHLAELEVRLTGNSQESLIENLRSYRVGLCRWNKEEFGNIQKQCRELENQICSLEQGQLITTSNRILSSMRTRLEDLSYKEELMWKQRAKALWLKEGDKNTAFFHAKANERRLRKEVKALRDASGMLVTRATAIKCIIHSCFADIFHSIRPPEAVIRGVVEQWRFE</sequence>